<dbReference type="Proteomes" id="UP000823613">
    <property type="component" value="Unassembled WGS sequence"/>
</dbReference>
<dbReference type="Pfam" id="PF19269">
    <property type="entry name" value="Anticodon_2"/>
    <property type="match status" value="1"/>
</dbReference>
<proteinExistence type="inferred from homology"/>
<keyword evidence="7 11" id="KW-0067">ATP-binding</keyword>
<evidence type="ECO:0000313" key="14">
    <source>
        <dbReference type="EMBL" id="MBO8427448.1"/>
    </source>
</evidence>
<keyword evidence="4 11" id="KW-0963">Cytoplasm</keyword>
<name>A0A9D9GXD8_9BACL</name>
<sequence>MNKVRVRYAPSPTGYLHIGGARSALFNYLFAKKNNGDFVLRIEDTDIERNIPGAEESQIKDLEWLGIIADESINKPNPKYAPYRQTEKLDLYRKYAQILIDKGLAYECYCTEEELEKMKEEQLSRGVKSFKYDRHCLNLTEEEKAKYKAEGRKPSIRLKLPANEDLSFNDLVRGPIKFNSNDFGDFVIIKSNGIPTYNFAVVIDDHLMEISHVLRGEEHLSNTPKQLQIYKYFGWEPPKFGHMTIIVNEKGRKLSKRDGSIVQFISQYRELGYLPEAICNFLFLLGFTPKEANREIFSLDEQIKEFDLVNLSKSPSMFDNSKLKWMNGQYIKKIDNNRYLDLVGKYLDKIDYLKDYSKERKEEIALIFKNEITCGSDIINEINAIFDDTLAFNDEELSLLSNSKSTLSVNTFAKNLETISDVNKETINNLLKESQKEIGIKGKDFYMPIRVLLTHKTHGIEMYNIIDILGKEETIKRLSKTND</sequence>
<dbReference type="HAMAP" id="MF_00022">
    <property type="entry name" value="Glu_tRNA_synth_type1"/>
    <property type="match status" value="1"/>
</dbReference>
<reference evidence="14" key="1">
    <citation type="submission" date="2020-10" db="EMBL/GenBank/DDBJ databases">
        <authorList>
            <person name="Gilroy R."/>
        </authorList>
    </citation>
    <scope>NUCLEOTIDE SEQUENCE</scope>
    <source>
        <strain evidence="14">11159</strain>
    </source>
</reference>
<evidence type="ECO:0000256" key="3">
    <source>
        <dbReference type="ARBA" id="ARBA00011245"/>
    </source>
</evidence>
<dbReference type="InterPro" id="IPR020058">
    <property type="entry name" value="Glu/Gln-tRNA-synth_Ib_cat-dom"/>
</dbReference>
<evidence type="ECO:0000259" key="13">
    <source>
        <dbReference type="Pfam" id="PF19269"/>
    </source>
</evidence>
<gene>
    <name evidence="11" type="primary">gltX</name>
    <name evidence="14" type="ORF">IAC58_02675</name>
</gene>
<dbReference type="Pfam" id="PF00749">
    <property type="entry name" value="tRNA-synt_1c"/>
    <property type="match status" value="1"/>
</dbReference>
<dbReference type="InterPro" id="IPR045462">
    <property type="entry name" value="aa-tRNA-synth_I_cd-bd"/>
</dbReference>
<keyword evidence="5 11" id="KW-0436">Ligase</keyword>
<dbReference type="PANTHER" id="PTHR43311">
    <property type="entry name" value="GLUTAMATE--TRNA LIGASE"/>
    <property type="match status" value="1"/>
</dbReference>
<dbReference type="InterPro" id="IPR001412">
    <property type="entry name" value="aa-tRNA-synth_I_CS"/>
</dbReference>
<accession>A0A9D9GXD8</accession>
<comment type="similarity">
    <text evidence="2 11">Belongs to the class-I aminoacyl-tRNA synthetase family. Glutamate--tRNA ligase type 1 subfamily.</text>
</comment>
<feature type="domain" description="Glutamyl/glutaminyl-tRNA synthetase class Ib catalytic" evidence="12">
    <location>
        <begin position="3"/>
        <end position="325"/>
    </location>
</feature>
<dbReference type="EC" id="6.1.1.17" evidence="11"/>
<dbReference type="SUPFAM" id="SSF48163">
    <property type="entry name" value="An anticodon-binding domain of class I aminoacyl-tRNA synthetases"/>
    <property type="match status" value="1"/>
</dbReference>
<dbReference type="AlphaFoldDB" id="A0A9D9GXD8"/>
<comment type="subcellular location">
    <subcellularLocation>
        <location evidence="1 11">Cytoplasm</location>
    </subcellularLocation>
</comment>
<evidence type="ECO:0000256" key="10">
    <source>
        <dbReference type="ARBA" id="ARBA00048351"/>
    </source>
</evidence>
<evidence type="ECO:0000256" key="6">
    <source>
        <dbReference type="ARBA" id="ARBA00022741"/>
    </source>
</evidence>
<dbReference type="GO" id="GO:0005524">
    <property type="term" value="F:ATP binding"/>
    <property type="evidence" value="ECO:0007669"/>
    <property type="project" value="UniProtKB-UniRule"/>
</dbReference>
<reference evidence="14" key="2">
    <citation type="journal article" date="2021" name="PeerJ">
        <title>Extensive microbial diversity within the chicken gut microbiome revealed by metagenomics and culture.</title>
        <authorList>
            <person name="Gilroy R."/>
            <person name="Ravi A."/>
            <person name="Getino M."/>
            <person name="Pursley I."/>
            <person name="Horton D.L."/>
            <person name="Alikhan N.F."/>
            <person name="Baker D."/>
            <person name="Gharbi K."/>
            <person name="Hall N."/>
            <person name="Watson M."/>
            <person name="Adriaenssens E.M."/>
            <person name="Foster-Nyarko E."/>
            <person name="Jarju S."/>
            <person name="Secka A."/>
            <person name="Antonio M."/>
            <person name="Oren A."/>
            <person name="Chaudhuri R.R."/>
            <person name="La Ragione R."/>
            <person name="Hildebrand F."/>
            <person name="Pallen M.J."/>
        </authorList>
    </citation>
    <scope>NUCLEOTIDE SEQUENCE</scope>
    <source>
        <strain evidence="14">11159</strain>
    </source>
</reference>
<keyword evidence="8 11" id="KW-0648">Protein biosynthesis</keyword>
<dbReference type="Gene3D" id="3.40.50.620">
    <property type="entry name" value="HUPs"/>
    <property type="match status" value="1"/>
</dbReference>
<dbReference type="InterPro" id="IPR000924">
    <property type="entry name" value="Glu/Gln-tRNA-synth"/>
</dbReference>
<comment type="subunit">
    <text evidence="3 11">Monomer.</text>
</comment>
<evidence type="ECO:0000256" key="2">
    <source>
        <dbReference type="ARBA" id="ARBA00007894"/>
    </source>
</evidence>
<dbReference type="FunFam" id="3.40.50.620:FF:000007">
    <property type="entry name" value="Glutamate--tRNA ligase"/>
    <property type="match status" value="1"/>
</dbReference>
<comment type="caution">
    <text evidence="14">The sequence shown here is derived from an EMBL/GenBank/DDBJ whole genome shotgun (WGS) entry which is preliminary data.</text>
</comment>
<evidence type="ECO:0000256" key="8">
    <source>
        <dbReference type="ARBA" id="ARBA00022917"/>
    </source>
</evidence>
<dbReference type="InterPro" id="IPR020751">
    <property type="entry name" value="aa-tRNA-synth_I_codon-bd_sub2"/>
</dbReference>
<evidence type="ECO:0000256" key="5">
    <source>
        <dbReference type="ARBA" id="ARBA00022598"/>
    </source>
</evidence>
<dbReference type="GO" id="GO:0004818">
    <property type="term" value="F:glutamate-tRNA ligase activity"/>
    <property type="evidence" value="ECO:0007669"/>
    <property type="project" value="UniProtKB-UniRule"/>
</dbReference>
<protein>
    <recommendedName>
        <fullName evidence="11">Glutamate--tRNA ligase</fullName>
        <ecNumber evidence="11">6.1.1.17</ecNumber>
    </recommendedName>
    <alternativeName>
        <fullName evidence="11">Glutamyl-tRNA synthetase</fullName>
        <shortName evidence="11">GluRS</shortName>
    </alternativeName>
</protein>
<evidence type="ECO:0000313" key="15">
    <source>
        <dbReference type="Proteomes" id="UP000823613"/>
    </source>
</evidence>
<evidence type="ECO:0000256" key="9">
    <source>
        <dbReference type="ARBA" id="ARBA00023146"/>
    </source>
</evidence>
<evidence type="ECO:0000256" key="7">
    <source>
        <dbReference type="ARBA" id="ARBA00022840"/>
    </source>
</evidence>
<dbReference type="PROSITE" id="PS00178">
    <property type="entry name" value="AA_TRNA_LIGASE_I"/>
    <property type="match status" value="1"/>
</dbReference>
<dbReference type="SUPFAM" id="SSF52374">
    <property type="entry name" value="Nucleotidylyl transferase"/>
    <property type="match status" value="1"/>
</dbReference>
<dbReference type="PRINTS" id="PR00987">
    <property type="entry name" value="TRNASYNTHGLU"/>
</dbReference>
<dbReference type="GO" id="GO:0005829">
    <property type="term" value="C:cytosol"/>
    <property type="evidence" value="ECO:0007669"/>
    <property type="project" value="TreeGrafter"/>
</dbReference>
<comment type="catalytic activity">
    <reaction evidence="10 11">
        <text>tRNA(Glu) + L-glutamate + ATP = L-glutamyl-tRNA(Glu) + AMP + diphosphate</text>
        <dbReference type="Rhea" id="RHEA:23540"/>
        <dbReference type="Rhea" id="RHEA-COMP:9663"/>
        <dbReference type="Rhea" id="RHEA-COMP:9680"/>
        <dbReference type="ChEBI" id="CHEBI:29985"/>
        <dbReference type="ChEBI" id="CHEBI:30616"/>
        <dbReference type="ChEBI" id="CHEBI:33019"/>
        <dbReference type="ChEBI" id="CHEBI:78442"/>
        <dbReference type="ChEBI" id="CHEBI:78520"/>
        <dbReference type="ChEBI" id="CHEBI:456215"/>
        <dbReference type="EC" id="6.1.1.17"/>
    </reaction>
</comment>
<evidence type="ECO:0000259" key="12">
    <source>
        <dbReference type="Pfam" id="PF00749"/>
    </source>
</evidence>
<dbReference type="CDD" id="cd00808">
    <property type="entry name" value="GluRS_core"/>
    <property type="match status" value="1"/>
</dbReference>
<dbReference type="InterPro" id="IPR004527">
    <property type="entry name" value="Glu-tRNA-ligase_bac/mito"/>
</dbReference>
<dbReference type="GO" id="GO:0006424">
    <property type="term" value="P:glutamyl-tRNA aminoacylation"/>
    <property type="evidence" value="ECO:0007669"/>
    <property type="project" value="UniProtKB-UniRule"/>
</dbReference>
<dbReference type="GO" id="GO:0000049">
    <property type="term" value="F:tRNA binding"/>
    <property type="evidence" value="ECO:0007669"/>
    <property type="project" value="InterPro"/>
</dbReference>
<feature type="binding site" evidence="11">
    <location>
        <position position="256"/>
    </location>
    <ligand>
        <name>ATP</name>
        <dbReference type="ChEBI" id="CHEBI:30616"/>
    </ligand>
</feature>
<keyword evidence="6 11" id="KW-0547">Nucleotide-binding</keyword>
<keyword evidence="9 11" id="KW-0030">Aminoacyl-tRNA synthetase</keyword>
<comment type="function">
    <text evidence="11">Catalyzes the attachment of glutamate to tRNA(Glu) in a two-step reaction: glutamate is first activated by ATP to form Glu-AMP and then transferred to the acceptor end of tRNA(Glu).</text>
</comment>
<comment type="caution">
    <text evidence="11">Lacks conserved residue(s) required for the propagation of feature annotation.</text>
</comment>
<dbReference type="InterPro" id="IPR049940">
    <property type="entry name" value="GluQ/Sye"/>
</dbReference>
<dbReference type="InterPro" id="IPR014729">
    <property type="entry name" value="Rossmann-like_a/b/a_fold"/>
</dbReference>
<dbReference type="GO" id="GO:0008270">
    <property type="term" value="F:zinc ion binding"/>
    <property type="evidence" value="ECO:0007669"/>
    <property type="project" value="InterPro"/>
</dbReference>
<feature type="short sequence motif" description="'HIGH' region" evidence="11">
    <location>
        <begin position="10"/>
        <end position="20"/>
    </location>
</feature>
<dbReference type="EMBL" id="JADIMY010000058">
    <property type="protein sequence ID" value="MBO8427448.1"/>
    <property type="molecule type" value="Genomic_DNA"/>
</dbReference>
<dbReference type="PANTHER" id="PTHR43311:SF2">
    <property type="entry name" value="GLUTAMATE--TRNA LIGASE, MITOCHONDRIAL-RELATED"/>
    <property type="match status" value="1"/>
</dbReference>
<feature type="short sequence motif" description="'KMSKS' region" evidence="11">
    <location>
        <begin position="253"/>
        <end position="257"/>
    </location>
</feature>
<dbReference type="InterPro" id="IPR033910">
    <property type="entry name" value="GluRS_core"/>
</dbReference>
<dbReference type="Gene3D" id="1.10.10.350">
    <property type="match status" value="1"/>
</dbReference>
<evidence type="ECO:0000256" key="4">
    <source>
        <dbReference type="ARBA" id="ARBA00022490"/>
    </source>
</evidence>
<feature type="domain" description="Aminoacyl-tRNA synthetase class I anticodon-binding" evidence="13">
    <location>
        <begin position="347"/>
        <end position="480"/>
    </location>
</feature>
<dbReference type="InterPro" id="IPR008925">
    <property type="entry name" value="aa_tRNA-synth_I_cd-bd_sf"/>
</dbReference>
<evidence type="ECO:0000256" key="1">
    <source>
        <dbReference type="ARBA" id="ARBA00004496"/>
    </source>
</evidence>
<organism evidence="14 15">
    <name type="scientific">Candidatus Onthovivens merdipullorum</name>
    <dbReference type="NCBI Taxonomy" id="2840889"/>
    <lineage>
        <taxon>Bacteria</taxon>
        <taxon>Bacillati</taxon>
        <taxon>Bacillota</taxon>
        <taxon>Bacilli</taxon>
        <taxon>Bacillales</taxon>
        <taxon>Candidatus Onthovivens</taxon>
    </lineage>
</organism>
<evidence type="ECO:0000256" key="11">
    <source>
        <dbReference type="HAMAP-Rule" id="MF_00022"/>
    </source>
</evidence>
<dbReference type="NCBIfam" id="TIGR00464">
    <property type="entry name" value="gltX_bact"/>
    <property type="match status" value="1"/>
</dbReference>